<evidence type="ECO:0000313" key="1">
    <source>
        <dbReference type="EMBL" id="AYV87124.1"/>
    </source>
</evidence>
<sequence length="252" mass="28145">MSTLHSSSSLPSSTTTRPLTMPILESNSLTTQAVNSLIPSITHIPPFLPVQSIPSVPCQANYLNEAIGNLSNMIDDVKDKLSNEEFKSTIECVQEIYKAAQSDKFYRVEMKYSQVDTKSNCGGCDGREKYHEDTCHNDSLVSHTKIIHFVSRMNSKVAEDLEDLEPLLTQQKKITSTFDLVLARSLFFDVKTVLEEIQFQTKRVLRSGKALRVAFEVDSATFTIQLCNSDDVVPHLVLEEEDTSDESSSEDG</sequence>
<name>A0A3G5AJT6_9VIRU</name>
<reference evidence="1" key="1">
    <citation type="submission" date="2018-10" db="EMBL/GenBank/DDBJ databases">
        <title>Hidden diversity of soil giant viruses.</title>
        <authorList>
            <person name="Schulz F."/>
            <person name="Alteio L."/>
            <person name="Goudeau D."/>
            <person name="Ryan E.M."/>
            <person name="Malmstrom R.R."/>
            <person name="Blanchard J."/>
            <person name="Woyke T."/>
        </authorList>
    </citation>
    <scope>NUCLEOTIDE SEQUENCE</scope>
    <source>
        <strain evidence="1">SYV1</strain>
    </source>
</reference>
<gene>
    <name evidence="1" type="ORF">Sylvanvirus26_14</name>
</gene>
<organism evidence="1">
    <name type="scientific">Sylvanvirus sp</name>
    <dbReference type="NCBI Taxonomy" id="2487774"/>
    <lineage>
        <taxon>Viruses</taxon>
    </lineage>
</organism>
<dbReference type="EMBL" id="MK072532">
    <property type="protein sequence ID" value="AYV87124.1"/>
    <property type="molecule type" value="Genomic_DNA"/>
</dbReference>
<protein>
    <submittedName>
        <fullName evidence="1">Uncharacterized protein</fullName>
    </submittedName>
</protein>
<accession>A0A3G5AJT6</accession>
<proteinExistence type="predicted"/>